<proteinExistence type="predicted"/>
<keyword evidence="2" id="KW-1185">Reference proteome</keyword>
<sequence length="94" mass="10448">MAKVTMGSEHTTTIPKFKRCKVSAVRDFPPGCRRGATMDLGLHRQITADQGKYSLSISDRMCTSNPFLIVDIEPKSCECSNTRMKVIDTIPETP</sequence>
<evidence type="ECO:0000313" key="2">
    <source>
        <dbReference type="Proteomes" id="UP000828251"/>
    </source>
</evidence>
<dbReference type="Proteomes" id="UP000828251">
    <property type="component" value="Unassembled WGS sequence"/>
</dbReference>
<dbReference type="EMBL" id="JAIQCV010000009">
    <property type="protein sequence ID" value="KAH1064045.1"/>
    <property type="molecule type" value="Genomic_DNA"/>
</dbReference>
<comment type="caution">
    <text evidence="1">The sequence shown here is derived from an EMBL/GenBank/DDBJ whole genome shotgun (WGS) entry which is preliminary data.</text>
</comment>
<reference evidence="1 2" key="1">
    <citation type="journal article" date="2021" name="Plant Biotechnol. J.">
        <title>Multi-omics assisted identification of the key and species-specific regulatory components of drought-tolerant mechanisms in Gossypium stocksii.</title>
        <authorList>
            <person name="Yu D."/>
            <person name="Ke L."/>
            <person name="Zhang D."/>
            <person name="Wu Y."/>
            <person name="Sun Y."/>
            <person name="Mei J."/>
            <person name="Sun J."/>
            <person name="Sun Y."/>
        </authorList>
    </citation>
    <scope>NUCLEOTIDE SEQUENCE [LARGE SCALE GENOMIC DNA]</scope>
    <source>
        <strain evidence="2">cv. E1</strain>
        <tissue evidence="1">Leaf</tissue>
    </source>
</reference>
<name>A0A9D3ZT52_9ROSI</name>
<organism evidence="1 2">
    <name type="scientific">Gossypium stocksii</name>
    <dbReference type="NCBI Taxonomy" id="47602"/>
    <lineage>
        <taxon>Eukaryota</taxon>
        <taxon>Viridiplantae</taxon>
        <taxon>Streptophyta</taxon>
        <taxon>Embryophyta</taxon>
        <taxon>Tracheophyta</taxon>
        <taxon>Spermatophyta</taxon>
        <taxon>Magnoliopsida</taxon>
        <taxon>eudicotyledons</taxon>
        <taxon>Gunneridae</taxon>
        <taxon>Pentapetalae</taxon>
        <taxon>rosids</taxon>
        <taxon>malvids</taxon>
        <taxon>Malvales</taxon>
        <taxon>Malvaceae</taxon>
        <taxon>Malvoideae</taxon>
        <taxon>Gossypium</taxon>
    </lineage>
</organism>
<dbReference type="AlphaFoldDB" id="A0A9D3ZT52"/>
<protein>
    <submittedName>
        <fullName evidence="1">Uncharacterized protein</fullName>
    </submittedName>
</protein>
<gene>
    <name evidence="1" type="ORF">J1N35_029032</name>
</gene>
<evidence type="ECO:0000313" key="1">
    <source>
        <dbReference type="EMBL" id="KAH1064045.1"/>
    </source>
</evidence>
<accession>A0A9D3ZT52</accession>